<gene>
    <name evidence="3" type="ORF">PUT78_06860</name>
</gene>
<organism evidence="3 4">
    <name type="scientific">Roseinatronobacter alkalisoli</name>
    <dbReference type="NCBI Taxonomy" id="3028235"/>
    <lineage>
        <taxon>Bacteria</taxon>
        <taxon>Pseudomonadati</taxon>
        <taxon>Pseudomonadota</taxon>
        <taxon>Alphaproteobacteria</taxon>
        <taxon>Rhodobacterales</taxon>
        <taxon>Paracoccaceae</taxon>
        <taxon>Roseinatronobacter</taxon>
    </lineage>
</organism>
<dbReference type="RefSeq" id="WP_274351494.1">
    <property type="nucleotide sequence ID" value="NZ_JAQZSM010000004.1"/>
</dbReference>
<evidence type="ECO:0000313" key="4">
    <source>
        <dbReference type="Proteomes" id="UP001431784"/>
    </source>
</evidence>
<dbReference type="EMBL" id="JAQZSM010000004">
    <property type="protein sequence ID" value="MDD7970814.1"/>
    <property type="molecule type" value="Genomic_DNA"/>
</dbReference>
<dbReference type="CDD" id="cd07814">
    <property type="entry name" value="SRPBCC_CalC_Aha1-like"/>
    <property type="match status" value="1"/>
</dbReference>
<proteinExistence type="inferred from homology"/>
<protein>
    <submittedName>
        <fullName evidence="3">SRPBCC domain-containing protein</fullName>
    </submittedName>
</protein>
<comment type="caution">
    <text evidence="3">The sequence shown here is derived from an EMBL/GenBank/DDBJ whole genome shotgun (WGS) entry which is preliminary data.</text>
</comment>
<dbReference type="SUPFAM" id="SSF55961">
    <property type="entry name" value="Bet v1-like"/>
    <property type="match status" value="1"/>
</dbReference>
<dbReference type="Proteomes" id="UP001431784">
    <property type="component" value="Unassembled WGS sequence"/>
</dbReference>
<dbReference type="Gene3D" id="3.30.530.20">
    <property type="match status" value="1"/>
</dbReference>
<comment type="similarity">
    <text evidence="1">Belongs to the AHA1 family.</text>
</comment>
<evidence type="ECO:0000256" key="1">
    <source>
        <dbReference type="ARBA" id="ARBA00006817"/>
    </source>
</evidence>
<sequence>MTATDMNVRSVIKERILEHPPEKVWRALTQEHLIREWLMACDFEPQVGHGFALNAPWGTITCEVLEIEPHKTLSYSWQAQGLESVVTWTLTKAGSGTHLRMVQTGFGPDQEQAYRGATAGWTRFLDKLEQVVSNLR</sequence>
<evidence type="ECO:0000313" key="3">
    <source>
        <dbReference type="EMBL" id="MDD7970814.1"/>
    </source>
</evidence>
<dbReference type="InterPro" id="IPR023393">
    <property type="entry name" value="START-like_dom_sf"/>
</dbReference>
<reference evidence="3" key="1">
    <citation type="submission" date="2023-02" db="EMBL/GenBank/DDBJ databases">
        <title>Description of Roseinatronobacter alkalisoli sp. nov., an alkaliphilic bacerium isolated from soda soil.</title>
        <authorList>
            <person name="Wei W."/>
        </authorList>
    </citation>
    <scope>NUCLEOTIDE SEQUENCE</scope>
    <source>
        <strain evidence="3">HJB301</strain>
    </source>
</reference>
<feature type="domain" description="Activator of Hsp90 ATPase homologue 1/2-like C-terminal" evidence="2">
    <location>
        <begin position="19"/>
        <end position="132"/>
    </location>
</feature>
<dbReference type="InterPro" id="IPR013538">
    <property type="entry name" value="ASHA1/2-like_C"/>
</dbReference>
<name>A0ABT5T6Q9_9RHOB</name>
<dbReference type="Pfam" id="PF08327">
    <property type="entry name" value="AHSA1"/>
    <property type="match status" value="1"/>
</dbReference>
<keyword evidence="4" id="KW-1185">Reference proteome</keyword>
<accession>A0ABT5T6Q9</accession>
<evidence type="ECO:0000259" key="2">
    <source>
        <dbReference type="Pfam" id="PF08327"/>
    </source>
</evidence>